<keyword evidence="2 4" id="KW-0238">DNA-binding</keyword>
<dbReference type="SUPFAM" id="SSF48498">
    <property type="entry name" value="Tetracyclin repressor-like, C-terminal domain"/>
    <property type="match status" value="1"/>
</dbReference>
<dbReference type="RefSeq" id="WP_106349711.1">
    <property type="nucleotide sequence ID" value="NZ_PVUE01000012.1"/>
</dbReference>
<accession>A0A2T0ZXH0</accession>
<protein>
    <submittedName>
        <fullName evidence="7">TetR family transcriptional regulator</fullName>
    </submittedName>
</protein>
<evidence type="ECO:0000256" key="1">
    <source>
        <dbReference type="ARBA" id="ARBA00023015"/>
    </source>
</evidence>
<evidence type="ECO:0000256" key="3">
    <source>
        <dbReference type="ARBA" id="ARBA00023163"/>
    </source>
</evidence>
<feature type="domain" description="HTH tetR-type" evidence="6">
    <location>
        <begin position="26"/>
        <end position="86"/>
    </location>
</feature>
<dbReference type="InterPro" id="IPR036271">
    <property type="entry name" value="Tet_transcr_reg_TetR-rel_C_sf"/>
</dbReference>
<dbReference type="PANTHER" id="PTHR30055">
    <property type="entry name" value="HTH-TYPE TRANSCRIPTIONAL REGULATOR RUTR"/>
    <property type="match status" value="1"/>
</dbReference>
<dbReference type="GO" id="GO:0003700">
    <property type="term" value="F:DNA-binding transcription factor activity"/>
    <property type="evidence" value="ECO:0007669"/>
    <property type="project" value="TreeGrafter"/>
</dbReference>
<dbReference type="Pfam" id="PF17932">
    <property type="entry name" value="TetR_C_24"/>
    <property type="match status" value="1"/>
</dbReference>
<dbReference type="InterPro" id="IPR009057">
    <property type="entry name" value="Homeodomain-like_sf"/>
</dbReference>
<proteinExistence type="predicted"/>
<keyword evidence="3" id="KW-0804">Transcription</keyword>
<evidence type="ECO:0000256" key="4">
    <source>
        <dbReference type="PROSITE-ProRule" id="PRU00335"/>
    </source>
</evidence>
<dbReference type="InterPro" id="IPR050109">
    <property type="entry name" value="HTH-type_TetR-like_transc_reg"/>
</dbReference>
<dbReference type="EMBL" id="PVUE01000012">
    <property type="protein sequence ID" value="PRZ41056.1"/>
    <property type="molecule type" value="Genomic_DNA"/>
</dbReference>
<feature type="compositionally biased region" description="Basic and acidic residues" evidence="5">
    <location>
        <begin position="12"/>
        <end position="28"/>
    </location>
</feature>
<evidence type="ECO:0000313" key="8">
    <source>
        <dbReference type="Proteomes" id="UP000237752"/>
    </source>
</evidence>
<keyword evidence="1" id="KW-0805">Transcription regulation</keyword>
<feature type="DNA-binding region" description="H-T-H motif" evidence="4">
    <location>
        <begin position="49"/>
        <end position="68"/>
    </location>
</feature>
<evidence type="ECO:0000256" key="2">
    <source>
        <dbReference type="ARBA" id="ARBA00023125"/>
    </source>
</evidence>
<dbReference type="InterPro" id="IPR001647">
    <property type="entry name" value="HTH_TetR"/>
</dbReference>
<gene>
    <name evidence="7" type="ORF">CLV47_11289</name>
</gene>
<dbReference type="SUPFAM" id="SSF46689">
    <property type="entry name" value="Homeodomain-like"/>
    <property type="match status" value="1"/>
</dbReference>
<dbReference type="InterPro" id="IPR041490">
    <property type="entry name" value="KstR2_TetR_C"/>
</dbReference>
<dbReference type="GO" id="GO:0000976">
    <property type="term" value="F:transcription cis-regulatory region binding"/>
    <property type="evidence" value="ECO:0007669"/>
    <property type="project" value="TreeGrafter"/>
</dbReference>
<keyword evidence="8" id="KW-1185">Reference proteome</keyword>
<dbReference type="AlphaFoldDB" id="A0A2T0ZXH0"/>
<dbReference type="Gene3D" id="1.10.357.10">
    <property type="entry name" value="Tetracycline Repressor, domain 2"/>
    <property type="match status" value="1"/>
</dbReference>
<dbReference type="Pfam" id="PF00440">
    <property type="entry name" value="TetR_N"/>
    <property type="match status" value="1"/>
</dbReference>
<feature type="region of interest" description="Disordered" evidence="5">
    <location>
        <begin position="1"/>
        <end position="28"/>
    </location>
</feature>
<evidence type="ECO:0000259" key="6">
    <source>
        <dbReference type="PROSITE" id="PS50977"/>
    </source>
</evidence>
<evidence type="ECO:0000313" key="7">
    <source>
        <dbReference type="EMBL" id="PRZ41056.1"/>
    </source>
</evidence>
<dbReference type="PROSITE" id="PS50977">
    <property type="entry name" value="HTH_TETR_2"/>
    <property type="match status" value="1"/>
</dbReference>
<dbReference type="Gene3D" id="1.10.10.60">
    <property type="entry name" value="Homeodomain-like"/>
    <property type="match status" value="1"/>
</dbReference>
<comment type="caution">
    <text evidence="7">The sequence shown here is derived from an EMBL/GenBank/DDBJ whole genome shotgun (WGS) entry which is preliminary data.</text>
</comment>
<organism evidence="7 8">
    <name type="scientific">Antricoccus suffuscus</name>
    <dbReference type="NCBI Taxonomy" id="1629062"/>
    <lineage>
        <taxon>Bacteria</taxon>
        <taxon>Bacillati</taxon>
        <taxon>Actinomycetota</taxon>
        <taxon>Actinomycetes</taxon>
        <taxon>Geodermatophilales</taxon>
        <taxon>Antricoccaceae</taxon>
        <taxon>Antricoccus</taxon>
    </lineage>
</organism>
<evidence type="ECO:0000256" key="5">
    <source>
        <dbReference type="SAM" id="MobiDB-lite"/>
    </source>
</evidence>
<dbReference type="OrthoDB" id="4726108at2"/>
<reference evidence="7 8" key="1">
    <citation type="submission" date="2018-03" db="EMBL/GenBank/DDBJ databases">
        <title>Genomic Encyclopedia of Archaeal and Bacterial Type Strains, Phase II (KMG-II): from individual species to whole genera.</title>
        <authorList>
            <person name="Goeker M."/>
        </authorList>
    </citation>
    <scope>NUCLEOTIDE SEQUENCE [LARGE SCALE GENOMIC DNA]</scope>
    <source>
        <strain evidence="7 8">DSM 100065</strain>
    </source>
</reference>
<dbReference type="Proteomes" id="UP000237752">
    <property type="component" value="Unassembled WGS sequence"/>
</dbReference>
<sequence>MTSSTAPKRRPRSDTEPTDSRATKADRTRERLITAAAAILSTKGYAGTRLSDIAAEAQMQAPAIYYHFASREDLIQEVLVEGTIRLRDHVEQRLAACPDGTPAIDRIDVAIEAHLTGLMSGTGFAHSVIRNQSQLPPDMRSRQLVEERKYAATWRNLFEEAHSEGSLRDNIDPQLARLLIIGALNWATEWWSPARGSLEAVIETAQAMAHSGIAKRRRRSRPATKR</sequence>
<dbReference type="PANTHER" id="PTHR30055:SF234">
    <property type="entry name" value="HTH-TYPE TRANSCRIPTIONAL REGULATOR BETI"/>
    <property type="match status" value="1"/>
</dbReference>
<dbReference type="PRINTS" id="PR00455">
    <property type="entry name" value="HTHTETR"/>
</dbReference>
<name>A0A2T0ZXH0_9ACTN</name>